<feature type="region of interest" description="Disordered" evidence="1">
    <location>
        <begin position="355"/>
        <end position="406"/>
    </location>
</feature>
<sequence>MIANAQYHDPSQNLMAIELSIQRSTVVQILGPIPAAPVAPLPAVPTVELRNIGDMTEPVRLVAFIRYPFERVVFGNYSYGSGAITDGTYHLCCHVAGAPEQSPPAGTHVALVGDLRRNNYDTLILHVVGMAQIDVIEDEIMEASRLRIGFRVISRGAPVRQGRVAEQQLAVQPQVNLVEHHQEAINGAHQVAAPAPAVVPRQFVAQQINAIHHHHVVAPPPPAVLPEKQIAHQQANAVQQQQQQLAAPLPVVVVAQSNAVQQQRRVAEQQLAVQPQVNSVQHQEPINGAYQVVAPAPAVVHQQCSAPVSAQQHAVQVHIDFCFFFQTISPAAPVHNNFAQPDHYDDQIDCDFPPVNFRRGRRQSSSPDHQASSSRHQPSILCRKKAVQAQSDSDSGSDDNENLIGDTIVI</sequence>
<name>A0A834Y7A0_APHGI</name>
<reference evidence="2 3" key="1">
    <citation type="submission" date="2020-08" db="EMBL/GenBank/DDBJ databases">
        <title>Aphidius gifuensis genome sequencing and assembly.</title>
        <authorList>
            <person name="Du Z."/>
        </authorList>
    </citation>
    <scope>NUCLEOTIDE SEQUENCE [LARGE SCALE GENOMIC DNA]</scope>
    <source>
        <strain evidence="2">YNYX2018</strain>
        <tissue evidence="2">Adults</tissue>
    </source>
</reference>
<accession>A0A834Y7A0</accession>
<feature type="compositionally biased region" description="Low complexity" evidence="1">
    <location>
        <begin position="364"/>
        <end position="374"/>
    </location>
</feature>
<comment type="caution">
    <text evidence="2">The sequence shown here is derived from an EMBL/GenBank/DDBJ whole genome shotgun (WGS) entry which is preliminary data.</text>
</comment>
<dbReference type="EMBL" id="JACMRX010000001">
    <property type="protein sequence ID" value="KAF7998483.1"/>
    <property type="molecule type" value="Genomic_DNA"/>
</dbReference>
<gene>
    <name evidence="2" type="ORF">HCN44_010891</name>
</gene>
<dbReference type="AlphaFoldDB" id="A0A834Y7A0"/>
<dbReference type="OrthoDB" id="7700659at2759"/>
<proteinExistence type="predicted"/>
<keyword evidence="3" id="KW-1185">Reference proteome</keyword>
<organism evidence="2 3">
    <name type="scientific">Aphidius gifuensis</name>
    <name type="common">Parasitoid wasp</name>
    <dbReference type="NCBI Taxonomy" id="684658"/>
    <lineage>
        <taxon>Eukaryota</taxon>
        <taxon>Metazoa</taxon>
        <taxon>Ecdysozoa</taxon>
        <taxon>Arthropoda</taxon>
        <taxon>Hexapoda</taxon>
        <taxon>Insecta</taxon>
        <taxon>Pterygota</taxon>
        <taxon>Neoptera</taxon>
        <taxon>Endopterygota</taxon>
        <taxon>Hymenoptera</taxon>
        <taxon>Apocrita</taxon>
        <taxon>Ichneumonoidea</taxon>
        <taxon>Braconidae</taxon>
        <taxon>Aphidiinae</taxon>
        <taxon>Aphidius</taxon>
    </lineage>
</organism>
<dbReference type="Proteomes" id="UP000639338">
    <property type="component" value="Unassembled WGS sequence"/>
</dbReference>
<evidence type="ECO:0000313" key="3">
    <source>
        <dbReference type="Proteomes" id="UP000639338"/>
    </source>
</evidence>
<evidence type="ECO:0000313" key="2">
    <source>
        <dbReference type="EMBL" id="KAF7998483.1"/>
    </source>
</evidence>
<evidence type="ECO:0000256" key="1">
    <source>
        <dbReference type="SAM" id="MobiDB-lite"/>
    </source>
</evidence>
<protein>
    <submittedName>
        <fullName evidence="2">Uncharacterized protein</fullName>
    </submittedName>
</protein>